<feature type="region of interest" description="Disordered" evidence="1">
    <location>
        <begin position="24"/>
        <end position="54"/>
    </location>
</feature>
<sequence length="54" mass="5809">MAQARAGRYTESILFCKTCSPPRDACAPGKDQGTAHSPISSPDQDRSRQCSPDL</sequence>
<dbReference type="Proteomes" id="UP000015241">
    <property type="component" value="Unassembled WGS sequence"/>
</dbReference>
<proteinExistence type="predicted"/>
<accession>S8DR58</accession>
<dbReference type="HOGENOM" id="CLU_3055943_0_0_1"/>
<dbReference type="EMBL" id="KE504213">
    <property type="protein sequence ID" value="EPS95157.1"/>
    <property type="molecule type" value="Genomic_DNA"/>
</dbReference>
<evidence type="ECO:0000256" key="1">
    <source>
        <dbReference type="SAM" id="MobiDB-lite"/>
    </source>
</evidence>
<name>S8DR58_FOMSC</name>
<dbReference type="AlphaFoldDB" id="S8DR58"/>
<evidence type="ECO:0000313" key="3">
    <source>
        <dbReference type="Proteomes" id="UP000015241"/>
    </source>
</evidence>
<gene>
    <name evidence="2" type="ORF">FOMPIDRAFT_1025905</name>
</gene>
<dbReference type="InParanoid" id="S8DR58"/>
<protein>
    <submittedName>
        <fullName evidence="2">Uncharacterized protein</fullName>
    </submittedName>
</protein>
<feature type="non-terminal residue" evidence="2">
    <location>
        <position position="54"/>
    </location>
</feature>
<evidence type="ECO:0000313" key="2">
    <source>
        <dbReference type="EMBL" id="EPS95157.1"/>
    </source>
</evidence>
<keyword evidence="3" id="KW-1185">Reference proteome</keyword>
<organism evidence="2 3">
    <name type="scientific">Fomitopsis schrenkii</name>
    <name type="common">Brown rot fungus</name>
    <dbReference type="NCBI Taxonomy" id="2126942"/>
    <lineage>
        <taxon>Eukaryota</taxon>
        <taxon>Fungi</taxon>
        <taxon>Dikarya</taxon>
        <taxon>Basidiomycota</taxon>
        <taxon>Agaricomycotina</taxon>
        <taxon>Agaricomycetes</taxon>
        <taxon>Polyporales</taxon>
        <taxon>Fomitopsis</taxon>
    </lineage>
</organism>
<reference evidence="2 3" key="1">
    <citation type="journal article" date="2012" name="Science">
        <title>The Paleozoic origin of enzymatic lignin decomposition reconstructed from 31 fungal genomes.</title>
        <authorList>
            <person name="Floudas D."/>
            <person name="Binder M."/>
            <person name="Riley R."/>
            <person name="Barry K."/>
            <person name="Blanchette R.A."/>
            <person name="Henrissat B."/>
            <person name="Martinez A.T."/>
            <person name="Otillar R."/>
            <person name="Spatafora J.W."/>
            <person name="Yadav J.S."/>
            <person name="Aerts A."/>
            <person name="Benoit I."/>
            <person name="Boyd A."/>
            <person name="Carlson A."/>
            <person name="Copeland A."/>
            <person name="Coutinho P.M."/>
            <person name="de Vries R.P."/>
            <person name="Ferreira P."/>
            <person name="Findley K."/>
            <person name="Foster B."/>
            <person name="Gaskell J."/>
            <person name="Glotzer D."/>
            <person name="Gorecki P."/>
            <person name="Heitman J."/>
            <person name="Hesse C."/>
            <person name="Hori C."/>
            <person name="Igarashi K."/>
            <person name="Jurgens J.A."/>
            <person name="Kallen N."/>
            <person name="Kersten P."/>
            <person name="Kohler A."/>
            <person name="Kuees U."/>
            <person name="Kumar T.K.A."/>
            <person name="Kuo A."/>
            <person name="LaButti K."/>
            <person name="Larrondo L.F."/>
            <person name="Lindquist E."/>
            <person name="Ling A."/>
            <person name="Lombard V."/>
            <person name="Lucas S."/>
            <person name="Lundell T."/>
            <person name="Martin R."/>
            <person name="McLaughlin D.J."/>
            <person name="Morgenstern I."/>
            <person name="Morin E."/>
            <person name="Murat C."/>
            <person name="Nagy L.G."/>
            <person name="Nolan M."/>
            <person name="Ohm R.A."/>
            <person name="Patyshakuliyeva A."/>
            <person name="Rokas A."/>
            <person name="Ruiz-Duenas F.J."/>
            <person name="Sabat G."/>
            <person name="Salamov A."/>
            <person name="Samejima M."/>
            <person name="Schmutz J."/>
            <person name="Slot J.C."/>
            <person name="St John F."/>
            <person name="Stenlid J."/>
            <person name="Sun H."/>
            <person name="Sun S."/>
            <person name="Syed K."/>
            <person name="Tsang A."/>
            <person name="Wiebenga A."/>
            <person name="Young D."/>
            <person name="Pisabarro A."/>
            <person name="Eastwood D.C."/>
            <person name="Martin F."/>
            <person name="Cullen D."/>
            <person name="Grigoriev I.V."/>
            <person name="Hibbett D.S."/>
        </authorList>
    </citation>
    <scope>NUCLEOTIDE SEQUENCE</scope>
    <source>
        <strain evidence="3">FP-58527</strain>
    </source>
</reference>